<evidence type="ECO:0000256" key="6">
    <source>
        <dbReference type="ARBA" id="ARBA00023002"/>
    </source>
</evidence>
<evidence type="ECO:0000256" key="4">
    <source>
        <dbReference type="ARBA" id="ARBA00022827"/>
    </source>
</evidence>
<keyword evidence="3 9" id="KW-0285">Flavoprotein</keyword>
<dbReference type="SUPFAM" id="SSF51905">
    <property type="entry name" value="FAD/NAD(P)-binding domain"/>
    <property type="match status" value="1"/>
</dbReference>
<evidence type="ECO:0000256" key="7">
    <source>
        <dbReference type="ARBA" id="ARBA00023157"/>
    </source>
</evidence>
<gene>
    <name evidence="12" type="ORF">SAMN06265374_2269</name>
</gene>
<dbReference type="SUPFAM" id="SSF55424">
    <property type="entry name" value="FAD/NAD-linked reductases, dimerisation (C-terminal) domain"/>
    <property type="match status" value="1"/>
</dbReference>
<evidence type="ECO:0000256" key="3">
    <source>
        <dbReference type="ARBA" id="ARBA00022630"/>
    </source>
</evidence>
<keyword evidence="5" id="KW-0521">NADP</keyword>
<accession>A0ABY1P1A1</accession>
<dbReference type="InterPro" id="IPR023753">
    <property type="entry name" value="FAD/NAD-binding_dom"/>
</dbReference>
<dbReference type="Gene3D" id="3.30.390.30">
    <property type="match status" value="1"/>
</dbReference>
<comment type="similarity">
    <text evidence="2 9">Belongs to the class-I pyridine nucleotide-disulfide oxidoreductase family.</text>
</comment>
<dbReference type="PIRSF" id="PIRSF000350">
    <property type="entry name" value="Mercury_reductase_MerA"/>
    <property type="match status" value="1"/>
</dbReference>
<dbReference type="PANTHER" id="PTHR43014">
    <property type="entry name" value="MERCURIC REDUCTASE"/>
    <property type="match status" value="1"/>
</dbReference>
<keyword evidence="12" id="KW-0670">Pyruvate</keyword>
<dbReference type="PRINTS" id="PR00368">
    <property type="entry name" value="FADPNR"/>
</dbReference>
<dbReference type="EMBL" id="FXTT01000003">
    <property type="protein sequence ID" value="SMP23536.1"/>
    <property type="molecule type" value="Genomic_DNA"/>
</dbReference>
<dbReference type="InterPro" id="IPR012999">
    <property type="entry name" value="Pyr_OxRdtase_I_AS"/>
</dbReference>
<evidence type="ECO:0000313" key="13">
    <source>
        <dbReference type="Proteomes" id="UP001157914"/>
    </source>
</evidence>
<feature type="domain" description="Pyridine nucleotide-disulphide oxidoreductase dimerisation" evidence="10">
    <location>
        <begin position="343"/>
        <end position="451"/>
    </location>
</feature>
<evidence type="ECO:0000259" key="10">
    <source>
        <dbReference type="Pfam" id="PF02852"/>
    </source>
</evidence>
<dbReference type="InterPro" id="IPR036188">
    <property type="entry name" value="FAD/NAD-bd_sf"/>
</dbReference>
<sequence length="476" mass="49633">MGARLTPDICVIGAGSAGLSVAAAAAAFGVDVVLVEKGLMGGDCLNYGCVPSKALLAAAKSAAGEKRSKKFGVSIGSQSIDFSAANDHVRSVIAAIEPHDSQERFEGLGVTVLRQAAEFSSPELLQAGDTEIAARRFVIATGSSAFVPPIPGLDQVSYLTNESLFELRETPSHLIIIGGGPIGLEMAQAHRRLGADVTVVEAQKALGKDDQELAAIVLDRLRGEGIEILEGTQVKEVSGSSGAITVQAAGAKGEAVTLSGSHLLVATGRAPNVQGLGLDKAGVSFDAKGIKVDKGLRTSNRKIYAIGDVAGGLQFTHVAGYQAGLVIRSILFRLPVKMDNSIVPWVTYTSPELGHVGLDEQEARRRYGAKVKVLSADYAGNDRAQAEGETTGRLKLIAGPGGRLLGADVAGAQAGEIINLLSLALSKKMAMKDLVGFIAPYPTLGELVRRAAISYYADVPKKSWLRSVISLLRKFG</sequence>
<dbReference type="Pfam" id="PF07992">
    <property type="entry name" value="Pyr_redox_2"/>
    <property type="match status" value="1"/>
</dbReference>
<dbReference type="InterPro" id="IPR001100">
    <property type="entry name" value="Pyr_nuc-diS_OxRdtase"/>
</dbReference>
<protein>
    <submittedName>
        <fullName evidence="12">Pyruvate/2-oxoglutarate dehydrogenase complex, dihydrolipoamide dehydrogenase (E3) component</fullName>
    </submittedName>
</protein>
<evidence type="ECO:0000256" key="8">
    <source>
        <dbReference type="ARBA" id="ARBA00023284"/>
    </source>
</evidence>
<evidence type="ECO:0000313" key="12">
    <source>
        <dbReference type="EMBL" id="SMP23536.1"/>
    </source>
</evidence>
<organism evidence="12 13">
    <name type="scientific">Roseibium denhamense</name>
    <dbReference type="NCBI Taxonomy" id="76305"/>
    <lineage>
        <taxon>Bacteria</taxon>
        <taxon>Pseudomonadati</taxon>
        <taxon>Pseudomonadota</taxon>
        <taxon>Alphaproteobacteria</taxon>
        <taxon>Hyphomicrobiales</taxon>
        <taxon>Stappiaceae</taxon>
        <taxon>Roseibium</taxon>
    </lineage>
</organism>
<keyword evidence="7" id="KW-1015">Disulfide bond</keyword>
<keyword evidence="6 9" id="KW-0560">Oxidoreductase</keyword>
<dbReference type="RefSeq" id="WP_155190112.1">
    <property type="nucleotide sequence ID" value="NZ_BAAAEA010000002.1"/>
</dbReference>
<dbReference type="PRINTS" id="PR00411">
    <property type="entry name" value="PNDRDTASEI"/>
</dbReference>
<keyword evidence="13" id="KW-1185">Reference proteome</keyword>
<dbReference type="InterPro" id="IPR016156">
    <property type="entry name" value="FAD/NAD-linked_Rdtase_dimer_sf"/>
</dbReference>
<evidence type="ECO:0000256" key="2">
    <source>
        <dbReference type="ARBA" id="ARBA00007532"/>
    </source>
</evidence>
<evidence type="ECO:0000256" key="5">
    <source>
        <dbReference type="ARBA" id="ARBA00022857"/>
    </source>
</evidence>
<name>A0ABY1P1A1_9HYPH</name>
<keyword evidence="4 9" id="KW-0274">FAD</keyword>
<dbReference type="Gene3D" id="3.50.50.60">
    <property type="entry name" value="FAD/NAD(P)-binding domain"/>
    <property type="match status" value="2"/>
</dbReference>
<keyword evidence="8 9" id="KW-0676">Redox-active center</keyword>
<evidence type="ECO:0000256" key="1">
    <source>
        <dbReference type="ARBA" id="ARBA00001974"/>
    </source>
</evidence>
<dbReference type="InterPro" id="IPR004099">
    <property type="entry name" value="Pyr_nucl-diS_OxRdtase_dimer"/>
</dbReference>
<evidence type="ECO:0000256" key="9">
    <source>
        <dbReference type="RuleBase" id="RU003691"/>
    </source>
</evidence>
<comment type="cofactor">
    <cofactor evidence="1">
        <name>FAD</name>
        <dbReference type="ChEBI" id="CHEBI:57692"/>
    </cofactor>
</comment>
<evidence type="ECO:0000259" key="11">
    <source>
        <dbReference type="Pfam" id="PF07992"/>
    </source>
</evidence>
<reference evidence="12 13" key="1">
    <citation type="submission" date="2017-05" db="EMBL/GenBank/DDBJ databases">
        <authorList>
            <person name="Varghese N."/>
            <person name="Submissions S."/>
        </authorList>
    </citation>
    <scope>NUCLEOTIDE SEQUENCE [LARGE SCALE GENOMIC DNA]</scope>
    <source>
        <strain evidence="12 13">DSM 15949</strain>
    </source>
</reference>
<feature type="domain" description="FAD/NAD(P)-binding" evidence="11">
    <location>
        <begin position="8"/>
        <end position="323"/>
    </location>
</feature>
<proteinExistence type="inferred from homology"/>
<dbReference type="Pfam" id="PF02852">
    <property type="entry name" value="Pyr_redox_dim"/>
    <property type="match status" value="1"/>
</dbReference>
<dbReference type="Proteomes" id="UP001157914">
    <property type="component" value="Unassembled WGS sequence"/>
</dbReference>
<dbReference type="PROSITE" id="PS00076">
    <property type="entry name" value="PYRIDINE_REDOX_1"/>
    <property type="match status" value="1"/>
</dbReference>
<comment type="caution">
    <text evidence="12">The sequence shown here is derived from an EMBL/GenBank/DDBJ whole genome shotgun (WGS) entry which is preliminary data.</text>
</comment>
<dbReference type="PANTHER" id="PTHR43014:SF2">
    <property type="entry name" value="MERCURIC REDUCTASE"/>
    <property type="match status" value="1"/>
</dbReference>